<dbReference type="Pfam" id="PF04112">
    <property type="entry name" value="Mak10"/>
    <property type="match status" value="1"/>
</dbReference>
<comment type="similarity">
    <text evidence="2">Belongs to the MAK10 family.</text>
</comment>
<evidence type="ECO:0000259" key="6">
    <source>
        <dbReference type="Pfam" id="PF04112"/>
    </source>
</evidence>
<evidence type="ECO:0000256" key="2">
    <source>
        <dbReference type="ARBA" id="ARBA00006289"/>
    </source>
</evidence>
<gene>
    <name evidence="8" type="primary">CSON005342</name>
</gene>
<accession>A0A336LYP5</accession>
<sequence>METAIEENSSDTVRLTYSAPSSICSTQQQLPQNPMPVREWKNITDDFFEAVKELDVGELQHVFLFGLFEAMSAIEMMDPKMDAGMKRNEEPAPLTFEKAVEVGALQLENVSYKDTIGLIDSMYACLVSWLEGHSLAQTLFTCLYLHKPLEIPDKKLQAFSCAMLKLIETIAKQIVNVKVYEEEDFQSSTYGYDLCSMFSYNYIFNMLKTAEDDLIKKGKEAEGEVVEEIQGVTARLKFTRFLLQVLVTVEPKPNSETRETEINEIVRLLGAAIELIPAIKRTVPLGTQPEPDSDAPNPMGYSLMVNQRLLPPTFPRFTKFRERTSCYTYIDELVQRIKQACKVIHCTNYHSALNFFLEFSKKAGACLLSRSILQHLFFRDAPNSHKIFGYIEVDQMLIKSIREFIAPPALLPEHPLFTNVMLKNCIDQFFFYNQLTFVSFIEICGYNRARQRDKLAKLLDNFANLQDEAERVDVFVYQYMKSESFDAPKHLGCFGTWVLYYSLRAMSLYLLSGLELELYSVHEYLYIFWYLYEFLFGWAVSALTRADTYLNDEERFLESKQNAKSQKKNKGNKSKKKMRHHTREIMYNQALQNMCGGYYKGLAGFLQEERIPQPLPMFNNEKVRYEHRFAPFTELTTPPPMPYYDYKRMELQLLRIPSHELFLHAAKHFHQARTLLEAIPDPDVEMIDILKIAKTNFVVMNLLANGHKKDSKSPPEFDFSLHKYYPIIKQQ</sequence>
<dbReference type="InterPro" id="IPR007244">
    <property type="entry name" value="Naa35_N"/>
</dbReference>
<evidence type="ECO:0000256" key="5">
    <source>
        <dbReference type="SAM" id="MobiDB-lite"/>
    </source>
</evidence>
<evidence type="ECO:0000313" key="8">
    <source>
        <dbReference type="EMBL" id="SSX21783.1"/>
    </source>
</evidence>
<evidence type="ECO:0000256" key="1">
    <source>
        <dbReference type="ARBA" id="ARBA00004496"/>
    </source>
</evidence>
<feature type="domain" description="NAA35-like TPR repeats" evidence="7">
    <location>
        <begin position="340"/>
        <end position="728"/>
    </location>
</feature>
<dbReference type="EMBL" id="UFQT01000212">
    <property type="protein sequence ID" value="SSX21783.1"/>
    <property type="molecule type" value="Genomic_DNA"/>
</dbReference>
<evidence type="ECO:0000259" key="7">
    <source>
        <dbReference type="Pfam" id="PF25789"/>
    </source>
</evidence>
<dbReference type="InterPro" id="IPR057982">
    <property type="entry name" value="TPR_NAA35"/>
</dbReference>
<dbReference type="AlphaFoldDB" id="A0A336LYP5"/>
<dbReference type="InterPro" id="IPR057983">
    <property type="entry name" value="NAA35-like_N"/>
</dbReference>
<dbReference type="OMA" id="QMEWIVQ"/>
<name>A0A336LYP5_CULSO</name>
<reference evidence="8" key="1">
    <citation type="submission" date="2018-07" db="EMBL/GenBank/DDBJ databases">
        <authorList>
            <person name="Quirk P.G."/>
            <person name="Krulwich T.A."/>
        </authorList>
    </citation>
    <scope>NUCLEOTIDE SEQUENCE</scope>
</reference>
<organism evidence="8">
    <name type="scientific">Culicoides sonorensis</name>
    <name type="common">Biting midge</name>
    <dbReference type="NCBI Taxonomy" id="179676"/>
    <lineage>
        <taxon>Eukaryota</taxon>
        <taxon>Metazoa</taxon>
        <taxon>Ecdysozoa</taxon>
        <taxon>Arthropoda</taxon>
        <taxon>Hexapoda</taxon>
        <taxon>Insecta</taxon>
        <taxon>Pterygota</taxon>
        <taxon>Neoptera</taxon>
        <taxon>Endopterygota</taxon>
        <taxon>Diptera</taxon>
        <taxon>Nematocera</taxon>
        <taxon>Chironomoidea</taxon>
        <taxon>Ceratopogonidae</taxon>
        <taxon>Ceratopogoninae</taxon>
        <taxon>Culicoides</taxon>
        <taxon>Monoculicoides</taxon>
    </lineage>
</organism>
<feature type="domain" description="NAA35-like N-terminal" evidence="6">
    <location>
        <begin position="64"/>
        <end position="154"/>
    </location>
</feature>
<protein>
    <recommendedName>
        <fullName evidence="4">Protein MAK10 homolog</fullName>
    </recommendedName>
</protein>
<dbReference type="GO" id="GO:0031417">
    <property type="term" value="C:NatC complex"/>
    <property type="evidence" value="ECO:0007669"/>
    <property type="project" value="InterPro"/>
</dbReference>
<comment type="subcellular location">
    <subcellularLocation>
        <location evidence="1">Cytoplasm</location>
    </subcellularLocation>
</comment>
<proteinExistence type="inferred from homology"/>
<dbReference type="PANTHER" id="PTHR21373:SF0">
    <property type="entry name" value="N-ALPHA-ACETYLTRANSFERASE 35, NATC AUXILIARY SUBUNIT"/>
    <property type="match status" value="1"/>
</dbReference>
<dbReference type="Pfam" id="PF25789">
    <property type="entry name" value="TPR_NAA35"/>
    <property type="match status" value="1"/>
</dbReference>
<keyword evidence="3" id="KW-0963">Cytoplasm</keyword>
<feature type="region of interest" description="Disordered" evidence="5">
    <location>
        <begin position="560"/>
        <end position="579"/>
    </location>
</feature>
<dbReference type="VEuPathDB" id="VectorBase:CSON005342"/>
<dbReference type="PANTHER" id="PTHR21373">
    <property type="entry name" value="GLUCOSE REPRESSIBLE PROTEIN MAK10"/>
    <property type="match status" value="1"/>
</dbReference>
<evidence type="ECO:0000256" key="3">
    <source>
        <dbReference type="ARBA" id="ARBA00022490"/>
    </source>
</evidence>
<feature type="compositionally biased region" description="Basic residues" evidence="5">
    <location>
        <begin position="565"/>
        <end position="579"/>
    </location>
</feature>
<evidence type="ECO:0000256" key="4">
    <source>
        <dbReference type="ARBA" id="ARBA00030494"/>
    </source>
</evidence>